<gene>
    <name evidence="2" type="ORF">SAMN02745121_08530</name>
</gene>
<evidence type="ECO:0000313" key="2">
    <source>
        <dbReference type="EMBL" id="SFF38640.1"/>
    </source>
</evidence>
<proteinExistence type="predicted"/>
<feature type="region of interest" description="Disordered" evidence="1">
    <location>
        <begin position="213"/>
        <end position="242"/>
    </location>
</feature>
<evidence type="ECO:0000256" key="1">
    <source>
        <dbReference type="SAM" id="MobiDB-lite"/>
    </source>
</evidence>
<organism evidence="2 3">
    <name type="scientific">Nannocystis exedens</name>
    <dbReference type="NCBI Taxonomy" id="54"/>
    <lineage>
        <taxon>Bacteria</taxon>
        <taxon>Pseudomonadati</taxon>
        <taxon>Myxococcota</taxon>
        <taxon>Polyangia</taxon>
        <taxon>Nannocystales</taxon>
        <taxon>Nannocystaceae</taxon>
        <taxon>Nannocystis</taxon>
    </lineage>
</organism>
<dbReference type="Proteomes" id="UP000199400">
    <property type="component" value="Unassembled WGS sequence"/>
</dbReference>
<dbReference type="EMBL" id="FOMX01000058">
    <property type="protein sequence ID" value="SFF38640.1"/>
    <property type="molecule type" value="Genomic_DNA"/>
</dbReference>
<name>A0A1I2IAI2_9BACT</name>
<evidence type="ECO:0000313" key="3">
    <source>
        <dbReference type="Proteomes" id="UP000199400"/>
    </source>
</evidence>
<dbReference type="AlphaFoldDB" id="A0A1I2IAI2"/>
<reference evidence="3" key="1">
    <citation type="submission" date="2016-10" db="EMBL/GenBank/DDBJ databases">
        <authorList>
            <person name="Varghese N."/>
            <person name="Submissions S."/>
        </authorList>
    </citation>
    <scope>NUCLEOTIDE SEQUENCE [LARGE SCALE GENOMIC DNA]</scope>
    <source>
        <strain evidence="3">ATCC 25963</strain>
    </source>
</reference>
<protein>
    <submittedName>
        <fullName evidence="2">Uncharacterized protein</fullName>
    </submittedName>
</protein>
<accession>A0A1I2IAI2</accession>
<keyword evidence="3" id="KW-1185">Reference proteome</keyword>
<sequence>MGFAGGVEGGGPDGQDGVGAAVMHIGGGQEGDAGVAVVMVVAVDELTKRLGGSMSNEEENVDERGALVLRPDSPRRGRFTLSLSDSFCFEVTESGVTGGWTFGRGRSASGWRCGVECGAYDGTGAVGAPRRGVGIERTVVQGLRGEGGVNQRTLTWWKSKLRSAGGAQPAVATGFVEVTEQLAATAPPVGAIELDVGGGVRIRVHGRVEAESRRRRGSSCAPSRRTCGAPSTGLPSRRGRSSARTLGAGRCLSSPTGAHVTCGSCGGIGAASACCASGCIRPCFGCPVQVPLRTGRSSSTRVRSPNCCEVCRRPDEPCAKTLDSCAGSSRAGSCRCAR</sequence>